<gene>
    <name evidence="3" type="ORF">SAMN05660691_01086</name>
</gene>
<dbReference type="STRING" id="173990.SAMN05660691_01086"/>
<dbReference type="EMBL" id="FNXF01000003">
    <property type="protein sequence ID" value="SEH73060.1"/>
    <property type="molecule type" value="Genomic_DNA"/>
</dbReference>
<dbReference type="Gene3D" id="1.20.141.10">
    <property type="entry name" value="Chitosanase, subunit A, domain 1"/>
    <property type="match status" value="1"/>
</dbReference>
<protein>
    <submittedName>
        <fullName evidence="3">Predicted Peptidoglycan domain-containing protein</fullName>
    </submittedName>
</protein>
<dbReference type="SUPFAM" id="SSF53955">
    <property type="entry name" value="Lysozyme-like"/>
    <property type="match status" value="1"/>
</dbReference>
<proteinExistence type="predicted"/>
<dbReference type="CDD" id="cd13926">
    <property type="entry name" value="N-acetylmuramidase_GH108"/>
    <property type="match status" value="1"/>
</dbReference>
<feature type="domain" description="TtsA-like Glycoside hydrolase family 108" evidence="1">
    <location>
        <begin position="50"/>
        <end position="117"/>
    </location>
</feature>
<evidence type="ECO:0000313" key="3">
    <source>
        <dbReference type="EMBL" id="SEH73060.1"/>
    </source>
</evidence>
<organism evidence="3 4">
    <name type="scientific">Rheinheimera pacifica</name>
    <dbReference type="NCBI Taxonomy" id="173990"/>
    <lineage>
        <taxon>Bacteria</taxon>
        <taxon>Pseudomonadati</taxon>
        <taxon>Pseudomonadota</taxon>
        <taxon>Gammaproteobacteria</taxon>
        <taxon>Chromatiales</taxon>
        <taxon>Chromatiaceae</taxon>
        <taxon>Rheinheimera</taxon>
    </lineage>
</organism>
<reference evidence="4" key="1">
    <citation type="submission" date="2016-10" db="EMBL/GenBank/DDBJ databases">
        <authorList>
            <person name="Varghese N."/>
            <person name="Submissions S."/>
        </authorList>
    </citation>
    <scope>NUCLEOTIDE SEQUENCE [LARGE SCALE GENOMIC DNA]</scope>
    <source>
        <strain evidence="4">DSM 17616</strain>
    </source>
</reference>
<dbReference type="OrthoDB" id="9815229at2"/>
<evidence type="ECO:0000259" key="2">
    <source>
        <dbReference type="Pfam" id="PF09374"/>
    </source>
</evidence>
<evidence type="ECO:0000313" key="4">
    <source>
        <dbReference type="Proteomes" id="UP000199371"/>
    </source>
</evidence>
<dbReference type="Pfam" id="PF05838">
    <property type="entry name" value="Glyco_hydro_108"/>
    <property type="match status" value="1"/>
</dbReference>
<evidence type="ECO:0000259" key="1">
    <source>
        <dbReference type="Pfam" id="PF05838"/>
    </source>
</evidence>
<keyword evidence="4" id="KW-1185">Reference proteome</keyword>
<dbReference type="InterPro" id="IPR018537">
    <property type="entry name" value="Peptidoglycan-bd_3"/>
</dbReference>
<feature type="domain" description="Peptidoglycan binding" evidence="2">
    <location>
        <begin position="120"/>
        <end position="187"/>
    </location>
</feature>
<accession>A0A1H6KHI4</accession>
<dbReference type="InterPro" id="IPR008565">
    <property type="entry name" value="TtsA-like_GH18_dom"/>
</dbReference>
<dbReference type="RefSeq" id="WP_092791066.1">
    <property type="nucleotide sequence ID" value="NZ_FNXF01000003.1"/>
</dbReference>
<dbReference type="Pfam" id="PF09374">
    <property type="entry name" value="PG_binding_3"/>
    <property type="match status" value="1"/>
</dbReference>
<dbReference type="Proteomes" id="UP000199371">
    <property type="component" value="Unassembled WGS sequence"/>
</dbReference>
<dbReference type="InterPro" id="IPR023346">
    <property type="entry name" value="Lysozyme-like_dom_sf"/>
</dbReference>
<sequence length="197" mass="21586">MLSGSHAALPPASYPFATAGYTPEFCHAVRFVLIEEGALNAAGIPYPNLGYVNDPKDVGGETKGGISKRAFPALDISSLSLDKIVSVYHTYYWKPAYCQQWAGPVALYTFDAAVQHGVTNALLMLQEIAGTKADGKIGPLSRAAIHGTDVEYLCARYGLRRARFYARILLKNTTQGRFIEGWHNRLVSLTNAAWEIY</sequence>
<name>A0A1H6KHI4_9GAMM</name>
<dbReference type="AlphaFoldDB" id="A0A1H6KHI4"/>